<dbReference type="OrthoDB" id="9802097at2"/>
<evidence type="ECO:0000256" key="5">
    <source>
        <dbReference type="ARBA" id="ARBA00022756"/>
    </source>
</evidence>
<evidence type="ECO:0000256" key="6">
    <source>
        <dbReference type="ARBA" id="ARBA00022840"/>
    </source>
</evidence>
<feature type="binding site" evidence="8">
    <location>
        <position position="55"/>
    </location>
    <ligand>
        <name>Mg(2+)</name>
        <dbReference type="ChEBI" id="CHEBI:18420"/>
    </ligand>
</feature>
<dbReference type="NCBIfam" id="TIGR00347">
    <property type="entry name" value="bioD"/>
    <property type="match status" value="1"/>
</dbReference>
<comment type="caution">
    <text evidence="9">The sequence shown here is derived from an EMBL/GenBank/DDBJ whole genome shotgun (WGS) entry which is preliminary data.</text>
</comment>
<dbReference type="GO" id="GO:0042803">
    <property type="term" value="F:protein homodimerization activity"/>
    <property type="evidence" value="ECO:0007669"/>
    <property type="project" value="UniProtKB-ARBA"/>
</dbReference>
<dbReference type="PANTHER" id="PTHR43210:SF5">
    <property type="entry name" value="DETHIOBIOTIN SYNTHETASE"/>
    <property type="match status" value="1"/>
</dbReference>
<feature type="binding site" evidence="8">
    <location>
        <begin position="177"/>
        <end position="178"/>
    </location>
    <ligand>
        <name>ATP</name>
        <dbReference type="ChEBI" id="CHEBI:30616"/>
    </ligand>
</feature>
<feature type="binding site" evidence="8">
    <location>
        <position position="55"/>
    </location>
    <ligand>
        <name>ATP</name>
        <dbReference type="ChEBI" id="CHEBI:30616"/>
    </ligand>
</feature>
<comment type="function">
    <text evidence="8">Catalyzes a mechanistically unusual reaction, the ATP-dependent insertion of CO2 between the N7 and N8 nitrogen atoms of 7,8-diaminopelargonic acid (DAPA, also called 7,8-diammoniononanoate) to form a ureido ring.</text>
</comment>
<keyword evidence="10" id="KW-1185">Reference proteome</keyword>
<organism evidence="9 10">
    <name type="scientific">Aliiglaciecola lipolytica E3</name>
    <dbReference type="NCBI Taxonomy" id="1127673"/>
    <lineage>
        <taxon>Bacteria</taxon>
        <taxon>Pseudomonadati</taxon>
        <taxon>Pseudomonadota</taxon>
        <taxon>Gammaproteobacteria</taxon>
        <taxon>Alteromonadales</taxon>
        <taxon>Alteromonadaceae</taxon>
        <taxon>Aliiglaciecola</taxon>
    </lineage>
</organism>
<dbReference type="FunFam" id="3.40.50.300:FF:000292">
    <property type="entry name" value="ATP-dependent dethiobiotin synthetase BioD"/>
    <property type="match status" value="1"/>
</dbReference>
<comment type="cofactor">
    <cofactor evidence="8">
        <name>Mg(2+)</name>
        <dbReference type="ChEBI" id="CHEBI:18420"/>
    </cofactor>
</comment>
<dbReference type="GO" id="GO:0004141">
    <property type="term" value="F:dethiobiotin synthase activity"/>
    <property type="evidence" value="ECO:0007669"/>
    <property type="project" value="UniProtKB-UniRule"/>
</dbReference>
<comment type="subunit">
    <text evidence="8">Homodimer.</text>
</comment>
<evidence type="ECO:0000256" key="4">
    <source>
        <dbReference type="ARBA" id="ARBA00022741"/>
    </source>
</evidence>
<dbReference type="CDD" id="cd03109">
    <property type="entry name" value="DTBS"/>
    <property type="match status" value="1"/>
</dbReference>
<dbReference type="InterPro" id="IPR004472">
    <property type="entry name" value="DTB_synth_BioD"/>
</dbReference>
<reference evidence="9 10" key="1">
    <citation type="journal article" date="2017" name="Antonie Van Leeuwenhoek">
        <title>Rhizobium rhizosphaerae sp. nov., a novel species isolated from rice rhizosphere.</title>
        <authorList>
            <person name="Zhao J.J."/>
            <person name="Zhang J."/>
            <person name="Zhang R.J."/>
            <person name="Zhang C.W."/>
            <person name="Yin H.Q."/>
            <person name="Zhang X.X."/>
        </authorList>
    </citation>
    <scope>NUCLEOTIDE SEQUENCE [LARGE SCALE GENOMIC DNA]</scope>
    <source>
        <strain evidence="9 10">E3</strain>
    </source>
</reference>
<keyword evidence="1 8" id="KW-0963">Cytoplasm</keyword>
<dbReference type="InterPro" id="IPR027417">
    <property type="entry name" value="P-loop_NTPase"/>
</dbReference>
<keyword evidence="4 8" id="KW-0547">Nucleotide-binding</keyword>
<sequence>MKNSVFITGTDTDAGKTVTAKAILQIAAQRGLSTVGFKPISAGCSETANGLRNEDALSLQSASSINVTYDEVNPVAFADPVAPHLAALRTKQKINVEQITSAYLHLNSYNADLLLTEGAGGWRLPLGQGQFLSDFVIQHKIPVILVVGLKLGCLNHALLTYQAIIADGVEVIGWVANQIDEQMLYLQDNIDSLKELIPAPCLGVVPRLNNIEQAQDFLTLDVLFK</sequence>
<dbReference type="Pfam" id="PF13500">
    <property type="entry name" value="AAA_26"/>
    <property type="match status" value="1"/>
</dbReference>
<proteinExistence type="inferred from homology"/>
<feature type="active site" evidence="8">
    <location>
        <position position="38"/>
    </location>
</feature>
<dbReference type="eggNOG" id="COG0132">
    <property type="taxonomic scope" value="Bacteria"/>
</dbReference>
<dbReference type="GO" id="GO:0005524">
    <property type="term" value="F:ATP binding"/>
    <property type="evidence" value="ECO:0007669"/>
    <property type="project" value="UniProtKB-UniRule"/>
</dbReference>
<keyword evidence="6 8" id="KW-0067">ATP-binding</keyword>
<evidence type="ECO:0000256" key="3">
    <source>
        <dbReference type="ARBA" id="ARBA00022723"/>
    </source>
</evidence>
<dbReference type="PANTHER" id="PTHR43210">
    <property type="entry name" value="DETHIOBIOTIN SYNTHETASE"/>
    <property type="match status" value="1"/>
</dbReference>
<feature type="binding site" evidence="8">
    <location>
        <begin position="117"/>
        <end position="120"/>
    </location>
    <ligand>
        <name>ATP</name>
        <dbReference type="ChEBI" id="CHEBI:30616"/>
    </ligand>
</feature>
<feature type="binding site" evidence="8">
    <location>
        <position position="117"/>
    </location>
    <ligand>
        <name>Mg(2+)</name>
        <dbReference type="ChEBI" id="CHEBI:18420"/>
    </ligand>
</feature>
<comment type="pathway">
    <text evidence="8">Cofactor biosynthesis; biotin biosynthesis; biotin from 7,8-diaminononanoate: step 1/2.</text>
</comment>
<dbReference type="EC" id="6.3.3.3" evidence="8"/>
<protein>
    <recommendedName>
        <fullName evidence="8">ATP-dependent dethiobiotin synthetase BioD</fullName>
        <ecNumber evidence="8">6.3.3.3</ecNumber>
    </recommendedName>
    <alternativeName>
        <fullName evidence="8">DTB synthetase</fullName>
        <shortName evidence="8">DTBS</shortName>
    </alternativeName>
    <alternativeName>
        <fullName evidence="8">Dethiobiotin synthase</fullName>
    </alternativeName>
</protein>
<feature type="binding site" evidence="8">
    <location>
        <begin position="13"/>
        <end position="18"/>
    </location>
    <ligand>
        <name>ATP</name>
        <dbReference type="ChEBI" id="CHEBI:30616"/>
    </ligand>
</feature>
<keyword evidence="2 8" id="KW-0436">Ligase</keyword>
<evidence type="ECO:0000256" key="8">
    <source>
        <dbReference type="HAMAP-Rule" id="MF_00336"/>
    </source>
</evidence>
<evidence type="ECO:0000256" key="2">
    <source>
        <dbReference type="ARBA" id="ARBA00022598"/>
    </source>
</evidence>
<dbReference type="EMBL" id="BAEN01000011">
    <property type="protein sequence ID" value="GAC12958.1"/>
    <property type="molecule type" value="Genomic_DNA"/>
</dbReference>
<dbReference type="STRING" id="1127673.GLIP_0308"/>
<evidence type="ECO:0000256" key="7">
    <source>
        <dbReference type="ARBA" id="ARBA00022842"/>
    </source>
</evidence>
<name>K6Y8I8_9ALTE</name>
<gene>
    <name evidence="8 9" type="primary">bioD</name>
    <name evidence="9" type="ORF">GLIP_0308</name>
</gene>
<keyword evidence="7 8" id="KW-0460">Magnesium</keyword>
<comment type="similarity">
    <text evidence="8">Belongs to the dethiobiotin synthetase family.</text>
</comment>
<accession>K6Y8I8</accession>
<keyword evidence="5 8" id="KW-0093">Biotin biosynthesis</keyword>
<keyword evidence="3 8" id="KW-0479">Metal-binding</keyword>
<dbReference type="UniPathway" id="UPA00078">
    <property type="reaction ID" value="UER00161"/>
</dbReference>
<dbReference type="RefSeq" id="WP_008842778.1">
    <property type="nucleotide sequence ID" value="NZ_BAEN01000011.1"/>
</dbReference>
<feature type="binding site" evidence="8">
    <location>
        <begin position="206"/>
        <end position="208"/>
    </location>
    <ligand>
        <name>ATP</name>
        <dbReference type="ChEBI" id="CHEBI:30616"/>
    </ligand>
</feature>
<dbReference type="GO" id="GO:0000287">
    <property type="term" value="F:magnesium ion binding"/>
    <property type="evidence" value="ECO:0007669"/>
    <property type="project" value="UniProtKB-UniRule"/>
</dbReference>
<dbReference type="Gene3D" id="3.40.50.300">
    <property type="entry name" value="P-loop containing nucleotide triphosphate hydrolases"/>
    <property type="match status" value="1"/>
</dbReference>
<dbReference type="HAMAP" id="MF_00336">
    <property type="entry name" value="BioD"/>
    <property type="match status" value="1"/>
</dbReference>
<feature type="binding site" evidence="8">
    <location>
        <position position="17"/>
    </location>
    <ligand>
        <name>Mg(2+)</name>
        <dbReference type="ChEBI" id="CHEBI:18420"/>
    </ligand>
</feature>
<evidence type="ECO:0000313" key="9">
    <source>
        <dbReference type="EMBL" id="GAC12958.1"/>
    </source>
</evidence>
<dbReference type="AlphaFoldDB" id="K6Y8I8"/>
<dbReference type="Proteomes" id="UP000006334">
    <property type="component" value="Unassembled WGS sequence"/>
</dbReference>
<comment type="subcellular location">
    <subcellularLocation>
        <location evidence="8">Cytoplasm</location>
    </subcellularLocation>
</comment>
<dbReference type="GO" id="GO:0009102">
    <property type="term" value="P:biotin biosynthetic process"/>
    <property type="evidence" value="ECO:0007669"/>
    <property type="project" value="UniProtKB-UniRule"/>
</dbReference>
<dbReference type="SUPFAM" id="SSF52540">
    <property type="entry name" value="P-loop containing nucleoside triphosphate hydrolases"/>
    <property type="match status" value="1"/>
</dbReference>
<comment type="catalytic activity">
    <reaction evidence="8">
        <text>(7R,8S)-7,8-diammoniononanoate + CO2 + ATP = (4R,5S)-dethiobiotin + ADP + phosphate + 3 H(+)</text>
        <dbReference type="Rhea" id="RHEA:15805"/>
        <dbReference type="ChEBI" id="CHEBI:15378"/>
        <dbReference type="ChEBI" id="CHEBI:16526"/>
        <dbReference type="ChEBI" id="CHEBI:30616"/>
        <dbReference type="ChEBI" id="CHEBI:43474"/>
        <dbReference type="ChEBI" id="CHEBI:149469"/>
        <dbReference type="ChEBI" id="CHEBI:149473"/>
        <dbReference type="ChEBI" id="CHEBI:456216"/>
        <dbReference type="EC" id="6.3.3.3"/>
    </reaction>
</comment>
<dbReference type="GO" id="GO:0005829">
    <property type="term" value="C:cytosol"/>
    <property type="evidence" value="ECO:0007669"/>
    <property type="project" value="TreeGrafter"/>
</dbReference>
<dbReference type="PIRSF" id="PIRSF006755">
    <property type="entry name" value="DTB_synth"/>
    <property type="match status" value="1"/>
</dbReference>
<feature type="binding site" evidence="8">
    <location>
        <position position="213"/>
    </location>
    <ligand>
        <name>ATP</name>
        <dbReference type="ChEBI" id="CHEBI:30616"/>
    </ligand>
</feature>
<comment type="caution">
    <text evidence="8">Lacks conserved residue(s) required for the propagation of feature annotation.</text>
</comment>
<evidence type="ECO:0000313" key="10">
    <source>
        <dbReference type="Proteomes" id="UP000006334"/>
    </source>
</evidence>
<evidence type="ECO:0000256" key="1">
    <source>
        <dbReference type="ARBA" id="ARBA00022490"/>
    </source>
</evidence>